<reference evidence="4" key="2">
    <citation type="submission" date="2021-08" db="EMBL/GenBank/DDBJ databases">
        <authorList>
            <person name="Gostincar C."/>
            <person name="Sun X."/>
            <person name="Song Z."/>
            <person name="Gunde-Cimerman N."/>
        </authorList>
    </citation>
    <scope>NUCLEOTIDE SEQUENCE</scope>
    <source>
        <strain evidence="4">EXF-9911</strain>
    </source>
</reference>
<dbReference type="InterPro" id="IPR001401">
    <property type="entry name" value="Dynamin_GTPase"/>
</dbReference>
<dbReference type="GO" id="GO:0005525">
    <property type="term" value="F:GTP binding"/>
    <property type="evidence" value="ECO:0007669"/>
    <property type="project" value="InterPro"/>
</dbReference>
<feature type="non-terminal residue" evidence="4">
    <location>
        <position position="1"/>
    </location>
</feature>
<keyword evidence="1" id="KW-0547">Nucleotide-binding</keyword>
<gene>
    <name evidence="4" type="ORF">KCU76_g2732</name>
</gene>
<proteinExistence type="predicted"/>
<dbReference type="PROSITE" id="PS51388">
    <property type="entry name" value="GED"/>
    <property type="match status" value="1"/>
</dbReference>
<dbReference type="AlphaFoldDB" id="A0A9P8JBI7"/>
<dbReference type="Pfam" id="PF01031">
    <property type="entry name" value="Dynamin_M"/>
    <property type="match status" value="1"/>
</dbReference>
<dbReference type="GO" id="GO:0003924">
    <property type="term" value="F:GTPase activity"/>
    <property type="evidence" value="ECO:0007669"/>
    <property type="project" value="InterPro"/>
</dbReference>
<dbReference type="GO" id="GO:0016020">
    <property type="term" value="C:membrane"/>
    <property type="evidence" value="ECO:0007669"/>
    <property type="project" value="TreeGrafter"/>
</dbReference>
<dbReference type="InterPro" id="IPR045063">
    <property type="entry name" value="Dynamin_N"/>
</dbReference>
<dbReference type="Proteomes" id="UP000779574">
    <property type="component" value="Unassembled WGS sequence"/>
</dbReference>
<dbReference type="GO" id="GO:0005739">
    <property type="term" value="C:mitochondrion"/>
    <property type="evidence" value="ECO:0007669"/>
    <property type="project" value="TreeGrafter"/>
</dbReference>
<dbReference type="PANTHER" id="PTHR11566">
    <property type="entry name" value="DYNAMIN"/>
    <property type="match status" value="1"/>
</dbReference>
<dbReference type="SUPFAM" id="SSF52540">
    <property type="entry name" value="P-loop containing nucleoside triphosphate hydrolases"/>
    <property type="match status" value="1"/>
</dbReference>
<dbReference type="InterPro" id="IPR020850">
    <property type="entry name" value="GED_dom"/>
</dbReference>
<reference evidence="4" key="1">
    <citation type="journal article" date="2021" name="J Fungi (Basel)">
        <title>Virulence traits and population genomics of the black yeast Aureobasidium melanogenum.</title>
        <authorList>
            <person name="Cernosa A."/>
            <person name="Sun X."/>
            <person name="Gostincar C."/>
            <person name="Fang C."/>
            <person name="Gunde-Cimerman N."/>
            <person name="Song Z."/>
        </authorList>
    </citation>
    <scope>NUCLEOTIDE SEQUENCE</scope>
    <source>
        <strain evidence="4">EXF-9911</strain>
    </source>
</reference>
<dbReference type="InterPro" id="IPR027417">
    <property type="entry name" value="P-loop_NTPase"/>
</dbReference>
<dbReference type="InterPro" id="IPR022812">
    <property type="entry name" value="Dynamin"/>
</dbReference>
<dbReference type="CDD" id="cd08771">
    <property type="entry name" value="DLP_1"/>
    <property type="match status" value="1"/>
</dbReference>
<dbReference type="Pfam" id="PF00350">
    <property type="entry name" value="Dynamin_N"/>
    <property type="match status" value="1"/>
</dbReference>
<protein>
    <recommendedName>
        <fullName evidence="3">GED domain-containing protein</fullName>
    </recommendedName>
</protein>
<dbReference type="PANTHER" id="PTHR11566:SF21">
    <property type="entry name" value="DYNAMIN RELATED PROTEIN 1, ISOFORM A"/>
    <property type="match status" value="1"/>
</dbReference>
<dbReference type="SMART" id="SM00053">
    <property type="entry name" value="DYNc"/>
    <property type="match status" value="1"/>
</dbReference>
<keyword evidence="2" id="KW-0342">GTP-binding</keyword>
<evidence type="ECO:0000313" key="4">
    <source>
        <dbReference type="EMBL" id="KAG9697790.1"/>
    </source>
</evidence>
<organism evidence="4 5">
    <name type="scientific">Aureobasidium melanogenum</name>
    <name type="common">Aureobasidium pullulans var. melanogenum</name>
    <dbReference type="NCBI Taxonomy" id="46634"/>
    <lineage>
        <taxon>Eukaryota</taxon>
        <taxon>Fungi</taxon>
        <taxon>Dikarya</taxon>
        <taxon>Ascomycota</taxon>
        <taxon>Pezizomycotina</taxon>
        <taxon>Dothideomycetes</taxon>
        <taxon>Dothideomycetidae</taxon>
        <taxon>Dothideales</taxon>
        <taxon>Saccotheciaceae</taxon>
        <taxon>Aureobasidium</taxon>
    </lineage>
</organism>
<evidence type="ECO:0000256" key="2">
    <source>
        <dbReference type="ARBA" id="ARBA00023134"/>
    </source>
</evidence>
<dbReference type="EMBL" id="JAHFXF010000068">
    <property type="protein sequence ID" value="KAG9697790.1"/>
    <property type="molecule type" value="Genomic_DNA"/>
</dbReference>
<name>A0A9P8JBI7_AURME</name>
<dbReference type="InterPro" id="IPR000375">
    <property type="entry name" value="Dynamin_stalk"/>
</dbReference>
<dbReference type="GO" id="GO:0006897">
    <property type="term" value="P:endocytosis"/>
    <property type="evidence" value="ECO:0007669"/>
    <property type="project" value="TreeGrafter"/>
</dbReference>
<comment type="caution">
    <text evidence="4">The sequence shown here is derived from an EMBL/GenBank/DDBJ whole genome shotgun (WGS) entry which is preliminary data.</text>
</comment>
<dbReference type="GO" id="GO:0008017">
    <property type="term" value="F:microtubule binding"/>
    <property type="evidence" value="ECO:0007669"/>
    <property type="project" value="TreeGrafter"/>
</dbReference>
<evidence type="ECO:0000256" key="1">
    <source>
        <dbReference type="ARBA" id="ARBA00022741"/>
    </source>
</evidence>
<evidence type="ECO:0000313" key="5">
    <source>
        <dbReference type="Proteomes" id="UP000779574"/>
    </source>
</evidence>
<evidence type="ECO:0000259" key="3">
    <source>
        <dbReference type="PROSITE" id="PS51388"/>
    </source>
</evidence>
<accession>A0A9P8JBI7</accession>
<dbReference type="GO" id="GO:0000266">
    <property type="term" value="P:mitochondrial fission"/>
    <property type="evidence" value="ECO:0007669"/>
    <property type="project" value="TreeGrafter"/>
</dbReference>
<sequence length="688" mass="78123">MLARTFGLDQMVQISERQEHLGPQPTVLKNTIAAIIAAVWFDSRDYLVTAQVMAFLGLLQIPDATFRRFVNIVDHFEGDKIRPVAISAAPALDLFMDDSAATPRLQIEDVAEEVLELLPHVICDAGELMGVRGFGKVTTGPSFSGDLLKIRISGPVGLHLSIVDLPGIILVPNEEQTEDDVDTVHRLVDQYLKNPRTIILAVVQASNDIANQSIIRKSRKFDVDGERTVGIITKPDLINEGSEKRIALLAKNQDTTKLKLGYFLLKNPSPSELESQVDALSRESREHSFFQTSPWREQNLDKDRTGISALRQFLQNLLDRHIEHELPRVREEIETLAVSVEQKLNHLGGKDRVDRDEAFLVSSCYELNMEFSHTMREDGQKRKIVGQEHEAPSHRSVALPANFSSESLSDAASGVNVMDSSDETQLRVSREEMIEWVEETYRRNRGKELPGNTNHVLLSELFHVQSSRWSKLAEAHIKNIHQVVDEFIQAALEHVVREEGVRWEISQLILESLDRNARAGRSELDRLLEDEKQQPITYNHYYTDNIQKSRQDFLRNSIEKAMREATDHEWNGKLHISNNSVDGQKLLAALQRRINVDMDLQACEEALAGLNAYYKVALKMFVDNVCKQVIERHLIRNLPKAFPPESIIMLGDGDLRRIAAEPFGNAEKRQELRLLLENLKHSLNDLRN</sequence>
<dbReference type="GO" id="GO:0005874">
    <property type="term" value="C:microtubule"/>
    <property type="evidence" value="ECO:0007669"/>
    <property type="project" value="TreeGrafter"/>
</dbReference>
<dbReference type="GO" id="GO:0048312">
    <property type="term" value="P:intracellular distribution of mitochondria"/>
    <property type="evidence" value="ECO:0007669"/>
    <property type="project" value="TreeGrafter"/>
</dbReference>
<dbReference type="Gene3D" id="1.20.120.1240">
    <property type="entry name" value="Dynamin, middle domain"/>
    <property type="match status" value="1"/>
</dbReference>
<dbReference type="PRINTS" id="PR00195">
    <property type="entry name" value="DYNAMIN"/>
</dbReference>
<dbReference type="GO" id="GO:0016559">
    <property type="term" value="P:peroxisome fission"/>
    <property type="evidence" value="ECO:0007669"/>
    <property type="project" value="TreeGrafter"/>
</dbReference>
<dbReference type="Gene3D" id="3.40.50.300">
    <property type="entry name" value="P-loop containing nucleotide triphosphate hydrolases"/>
    <property type="match status" value="1"/>
</dbReference>
<feature type="domain" description="GED" evidence="3">
    <location>
        <begin position="603"/>
        <end position="688"/>
    </location>
</feature>